<evidence type="ECO:0000313" key="1">
    <source>
        <dbReference type="EMBL" id="TCS66560.1"/>
    </source>
</evidence>
<reference evidence="1 2" key="1">
    <citation type="submission" date="2019-03" db="EMBL/GenBank/DDBJ databases">
        <title>Genomic Encyclopedia of Type Strains, Phase IV (KMG-IV): sequencing the most valuable type-strain genomes for metagenomic binning, comparative biology and taxonomic classification.</title>
        <authorList>
            <person name="Goeker M."/>
        </authorList>
    </citation>
    <scope>NUCLEOTIDE SEQUENCE [LARGE SCALE GENOMIC DNA]</scope>
    <source>
        <strain evidence="1 2">DSM 104836</strain>
    </source>
</reference>
<keyword evidence="2" id="KW-1185">Reference proteome</keyword>
<name>A0A4R3JLU6_9RHOB</name>
<evidence type="ECO:0000313" key="2">
    <source>
        <dbReference type="Proteomes" id="UP000295696"/>
    </source>
</evidence>
<comment type="caution">
    <text evidence="1">The sequence shown here is derived from an EMBL/GenBank/DDBJ whole genome shotgun (WGS) entry which is preliminary data.</text>
</comment>
<protein>
    <submittedName>
        <fullName evidence="1">Uncharacterized protein</fullName>
    </submittedName>
</protein>
<dbReference type="EMBL" id="SLZU01000002">
    <property type="protein sequence ID" value="TCS66560.1"/>
    <property type="molecule type" value="Genomic_DNA"/>
</dbReference>
<sequence length="35" mass="4005">MTRSDWLRDARLPKVKLECQASKAEGHARKGEKHA</sequence>
<gene>
    <name evidence="1" type="ORF">EDD52_102377</name>
</gene>
<organism evidence="1 2">
    <name type="scientific">Primorskyibacter sedentarius</name>
    <dbReference type="NCBI Taxonomy" id="745311"/>
    <lineage>
        <taxon>Bacteria</taxon>
        <taxon>Pseudomonadati</taxon>
        <taxon>Pseudomonadota</taxon>
        <taxon>Alphaproteobacteria</taxon>
        <taxon>Rhodobacterales</taxon>
        <taxon>Roseobacteraceae</taxon>
        <taxon>Primorskyibacter</taxon>
    </lineage>
</organism>
<proteinExistence type="predicted"/>
<dbReference type="AlphaFoldDB" id="A0A4R3JLU6"/>
<accession>A0A4R3JLU6</accession>
<dbReference type="Proteomes" id="UP000295696">
    <property type="component" value="Unassembled WGS sequence"/>
</dbReference>